<dbReference type="Proteomes" id="UP001054252">
    <property type="component" value="Unassembled WGS sequence"/>
</dbReference>
<dbReference type="EMBL" id="BPVZ01000006">
    <property type="protein sequence ID" value="GKU92896.1"/>
    <property type="molecule type" value="Genomic_DNA"/>
</dbReference>
<comment type="caution">
    <text evidence="1">The sequence shown here is derived from an EMBL/GenBank/DDBJ whole genome shotgun (WGS) entry which is preliminary data.</text>
</comment>
<protein>
    <submittedName>
        <fullName evidence="1">Uncharacterized protein</fullName>
    </submittedName>
</protein>
<keyword evidence="2" id="KW-1185">Reference proteome</keyword>
<name>A0AAV5I3U4_9ROSI</name>
<organism evidence="1 2">
    <name type="scientific">Rubroshorea leprosula</name>
    <dbReference type="NCBI Taxonomy" id="152421"/>
    <lineage>
        <taxon>Eukaryota</taxon>
        <taxon>Viridiplantae</taxon>
        <taxon>Streptophyta</taxon>
        <taxon>Embryophyta</taxon>
        <taxon>Tracheophyta</taxon>
        <taxon>Spermatophyta</taxon>
        <taxon>Magnoliopsida</taxon>
        <taxon>eudicotyledons</taxon>
        <taxon>Gunneridae</taxon>
        <taxon>Pentapetalae</taxon>
        <taxon>rosids</taxon>
        <taxon>malvids</taxon>
        <taxon>Malvales</taxon>
        <taxon>Dipterocarpaceae</taxon>
        <taxon>Rubroshorea</taxon>
    </lineage>
</organism>
<evidence type="ECO:0000313" key="1">
    <source>
        <dbReference type="EMBL" id="GKU92896.1"/>
    </source>
</evidence>
<gene>
    <name evidence="1" type="ORF">SLEP1_g6559</name>
</gene>
<reference evidence="1 2" key="1">
    <citation type="journal article" date="2021" name="Commun. Biol.">
        <title>The genome of Shorea leprosula (Dipterocarpaceae) highlights the ecological relevance of drought in aseasonal tropical rainforests.</title>
        <authorList>
            <person name="Ng K.K.S."/>
            <person name="Kobayashi M.J."/>
            <person name="Fawcett J.A."/>
            <person name="Hatakeyama M."/>
            <person name="Paape T."/>
            <person name="Ng C.H."/>
            <person name="Ang C.C."/>
            <person name="Tnah L.H."/>
            <person name="Lee C.T."/>
            <person name="Nishiyama T."/>
            <person name="Sese J."/>
            <person name="O'Brien M.J."/>
            <person name="Copetti D."/>
            <person name="Mohd Noor M.I."/>
            <person name="Ong R.C."/>
            <person name="Putra M."/>
            <person name="Sireger I.Z."/>
            <person name="Indrioko S."/>
            <person name="Kosugi Y."/>
            <person name="Izuno A."/>
            <person name="Isagi Y."/>
            <person name="Lee S.L."/>
            <person name="Shimizu K.K."/>
        </authorList>
    </citation>
    <scope>NUCLEOTIDE SEQUENCE [LARGE SCALE GENOMIC DNA]</scope>
    <source>
        <strain evidence="1">214</strain>
    </source>
</reference>
<sequence length="140" mass="16091">MIVRGMKVRVGILKRNAKILTQLKPTKPSNTKKRAGRKFWEALPNPPNRGIVVHVEWIPNQSVSLPSVSLETQTEEGDNFPTLPFPFYLFGNPNILPLWKPKQEEGDNLPSLALPYHLSHPFPSLSVRHLQSKQYVRVYW</sequence>
<dbReference type="AlphaFoldDB" id="A0AAV5I3U4"/>
<evidence type="ECO:0000313" key="2">
    <source>
        <dbReference type="Proteomes" id="UP001054252"/>
    </source>
</evidence>
<proteinExistence type="predicted"/>
<accession>A0AAV5I3U4</accession>